<dbReference type="EMBL" id="FKDK01000004">
    <property type="protein sequence ID" value="SAA23524.1"/>
    <property type="molecule type" value="Genomic_DNA"/>
</dbReference>
<gene>
    <name evidence="2" type="ORF">SAMEA2273136_00191</name>
    <name evidence="1" type="ORF">SAMEA2273443_01300</name>
</gene>
<evidence type="ECO:0000313" key="3">
    <source>
        <dbReference type="Proteomes" id="UP000077063"/>
    </source>
</evidence>
<dbReference type="Proteomes" id="UP000077063">
    <property type="component" value="Unassembled WGS sequence"/>
</dbReference>
<keyword evidence="3" id="KW-1185">Reference proteome</keyword>
<dbReference type="AlphaFoldDB" id="A0ABD7KBB9"/>
<evidence type="ECO:0000313" key="2">
    <source>
        <dbReference type="EMBL" id="SAB32324.1"/>
    </source>
</evidence>
<organism evidence="2 4">
    <name type="scientific">Enterobacter roggenkampii</name>
    <dbReference type="NCBI Taxonomy" id="1812935"/>
    <lineage>
        <taxon>Bacteria</taxon>
        <taxon>Pseudomonadati</taxon>
        <taxon>Pseudomonadota</taxon>
        <taxon>Gammaproteobacteria</taxon>
        <taxon>Enterobacterales</taxon>
        <taxon>Enterobacteriaceae</taxon>
        <taxon>Enterobacter</taxon>
        <taxon>Enterobacter cloacae complex</taxon>
    </lineage>
</organism>
<protein>
    <submittedName>
        <fullName evidence="2">Uncharacterized protein</fullName>
    </submittedName>
</protein>
<comment type="caution">
    <text evidence="2">The sequence shown here is derived from an EMBL/GenBank/DDBJ whole genome shotgun (WGS) entry which is preliminary data.</text>
</comment>
<proteinExistence type="predicted"/>
<evidence type="ECO:0000313" key="4">
    <source>
        <dbReference type="Proteomes" id="UP000077278"/>
    </source>
</evidence>
<evidence type="ECO:0000313" key="1">
    <source>
        <dbReference type="EMBL" id="SAA23524.1"/>
    </source>
</evidence>
<accession>A0ABD7KBB9</accession>
<dbReference type="EMBL" id="FKDD01000001">
    <property type="protein sequence ID" value="SAB32324.1"/>
    <property type="molecule type" value="Genomic_DNA"/>
</dbReference>
<dbReference type="Proteomes" id="UP000077278">
    <property type="component" value="Unassembled WGS sequence"/>
</dbReference>
<name>A0ABD7KBB9_9ENTR</name>
<reference evidence="3 4" key="1">
    <citation type="submission" date="2016-03" db="EMBL/GenBank/DDBJ databases">
        <authorList>
            <consortium name="Pathogen Informatics"/>
        </authorList>
    </citation>
    <scope>NUCLEOTIDE SEQUENCE [LARGE SCALE GENOMIC DNA]</scope>
    <source>
        <strain evidence="3">e2161</strain>
        <strain evidence="1">E2161</strain>
        <strain evidence="4">e264</strain>
        <strain evidence="2">E264</strain>
    </source>
</reference>
<sequence>MPSGKKMSERVNLIIWFMLVQTIYNSYGDRSEFDNTDLLNTYSVKKNG</sequence>